<dbReference type="InterPro" id="IPR001678">
    <property type="entry name" value="MeTrfase_RsmB-F_NOP2_dom"/>
</dbReference>
<dbReference type="PRINTS" id="PR02008">
    <property type="entry name" value="RCMTFAMILY"/>
</dbReference>
<evidence type="ECO:0000256" key="8">
    <source>
        <dbReference type="ARBA" id="ARBA00022691"/>
    </source>
</evidence>
<feature type="binding site" evidence="13">
    <location>
        <position position="313"/>
    </location>
    <ligand>
        <name>S-adenosyl-L-methionine</name>
        <dbReference type="ChEBI" id="CHEBI:59789"/>
    </ligand>
</feature>
<comment type="caution">
    <text evidence="13">Lacks conserved residue(s) required for the propagation of feature annotation.</text>
</comment>
<evidence type="ECO:0000256" key="11">
    <source>
        <dbReference type="ARBA" id="ARBA00031088"/>
    </source>
</evidence>
<keyword evidence="4" id="KW-0963">Cytoplasm</keyword>
<dbReference type="Gene3D" id="3.40.50.150">
    <property type="entry name" value="Vaccinia Virus protein VP39"/>
    <property type="match status" value="1"/>
</dbReference>
<keyword evidence="9 13" id="KW-0694">RNA-binding</keyword>
<dbReference type="NCBIfam" id="TIGR00563">
    <property type="entry name" value="rsmB"/>
    <property type="match status" value="1"/>
</dbReference>
<evidence type="ECO:0000313" key="15">
    <source>
        <dbReference type="EMBL" id="CBX28689.1"/>
    </source>
</evidence>
<dbReference type="GO" id="GO:0005737">
    <property type="term" value="C:cytoplasm"/>
    <property type="evidence" value="ECO:0007669"/>
    <property type="project" value="UniProtKB-SubCell"/>
</dbReference>
<dbReference type="PANTHER" id="PTHR22807">
    <property type="entry name" value="NOP2 YEAST -RELATED NOL1/NOP2/FMU SUN DOMAIN-CONTAINING"/>
    <property type="match status" value="1"/>
</dbReference>
<dbReference type="CDD" id="cd02440">
    <property type="entry name" value="AdoMet_MTases"/>
    <property type="match status" value="1"/>
</dbReference>
<evidence type="ECO:0000256" key="4">
    <source>
        <dbReference type="ARBA" id="ARBA00022490"/>
    </source>
</evidence>
<dbReference type="Pfam" id="PF22458">
    <property type="entry name" value="RsmF-B_ferredox"/>
    <property type="match status" value="1"/>
</dbReference>
<proteinExistence type="inferred from homology"/>
<dbReference type="EMBL" id="FR695868">
    <property type="protein sequence ID" value="CBX28689.1"/>
    <property type="molecule type" value="Genomic_DNA"/>
</dbReference>
<dbReference type="PANTHER" id="PTHR22807:SF53">
    <property type="entry name" value="RIBOSOMAL RNA SMALL SUBUNIT METHYLTRANSFERASE B-RELATED"/>
    <property type="match status" value="1"/>
</dbReference>
<dbReference type="FunFam" id="3.40.50.150:FF:000022">
    <property type="entry name" value="Ribosomal RNA small subunit methyltransferase B"/>
    <property type="match status" value="1"/>
</dbReference>
<dbReference type="InterPro" id="IPR054728">
    <property type="entry name" value="RsmB-like_ferredoxin"/>
</dbReference>
<name>E1YDP5_9BACT</name>
<dbReference type="EC" id="2.1.1.176" evidence="3"/>
<dbReference type="InterPro" id="IPR049560">
    <property type="entry name" value="MeTrfase_RsmB-F_NOP2_cat"/>
</dbReference>
<dbReference type="PROSITE" id="PS51686">
    <property type="entry name" value="SAM_MT_RSMB_NOP"/>
    <property type="match status" value="1"/>
</dbReference>
<dbReference type="InterPro" id="IPR023267">
    <property type="entry name" value="RCMT"/>
</dbReference>
<accession>E1YDP5</accession>
<evidence type="ECO:0000256" key="3">
    <source>
        <dbReference type="ARBA" id="ARBA00012140"/>
    </source>
</evidence>
<comment type="subcellular location">
    <subcellularLocation>
        <location evidence="2">Cytoplasm</location>
    </subcellularLocation>
</comment>
<dbReference type="GO" id="GO:0008649">
    <property type="term" value="F:rRNA methyltransferase activity"/>
    <property type="evidence" value="ECO:0007669"/>
    <property type="project" value="InterPro"/>
</dbReference>
<dbReference type="GO" id="GO:0006355">
    <property type="term" value="P:regulation of DNA-templated transcription"/>
    <property type="evidence" value="ECO:0007669"/>
    <property type="project" value="InterPro"/>
</dbReference>
<dbReference type="AlphaFoldDB" id="E1YDP5"/>
<feature type="binding site" evidence="13">
    <location>
        <position position="286"/>
    </location>
    <ligand>
        <name>S-adenosyl-L-methionine</name>
        <dbReference type="ChEBI" id="CHEBI:59789"/>
    </ligand>
</feature>
<evidence type="ECO:0000256" key="1">
    <source>
        <dbReference type="ARBA" id="ARBA00002724"/>
    </source>
</evidence>
<dbReference type="InterPro" id="IPR029063">
    <property type="entry name" value="SAM-dependent_MTases_sf"/>
</dbReference>
<organism evidence="15">
    <name type="scientific">uncultured Desulfobacterium sp</name>
    <dbReference type="NCBI Taxonomy" id="201089"/>
    <lineage>
        <taxon>Bacteria</taxon>
        <taxon>Pseudomonadati</taxon>
        <taxon>Thermodesulfobacteriota</taxon>
        <taxon>Desulfobacteria</taxon>
        <taxon>Desulfobacterales</taxon>
        <taxon>Desulfobacteriaceae</taxon>
        <taxon>Desulfobacterium</taxon>
        <taxon>environmental samples</taxon>
    </lineage>
</organism>
<evidence type="ECO:0000256" key="12">
    <source>
        <dbReference type="ARBA" id="ARBA00047283"/>
    </source>
</evidence>
<dbReference type="SUPFAM" id="SSF53335">
    <property type="entry name" value="S-adenosyl-L-methionine-dependent methyltransferases"/>
    <property type="match status" value="1"/>
</dbReference>
<evidence type="ECO:0000256" key="5">
    <source>
        <dbReference type="ARBA" id="ARBA00022552"/>
    </source>
</evidence>
<dbReference type="NCBIfam" id="NF011494">
    <property type="entry name" value="PRK14902.1"/>
    <property type="match status" value="1"/>
</dbReference>
<feature type="domain" description="SAM-dependent MTase RsmB/NOP-type" evidence="14">
    <location>
        <begin position="171"/>
        <end position="449"/>
    </location>
</feature>
<evidence type="ECO:0000256" key="7">
    <source>
        <dbReference type="ARBA" id="ARBA00022679"/>
    </source>
</evidence>
<gene>
    <name evidence="15" type="ORF">N47_G40130</name>
</gene>
<keyword evidence="5" id="KW-0698">rRNA processing</keyword>
<evidence type="ECO:0000256" key="6">
    <source>
        <dbReference type="ARBA" id="ARBA00022603"/>
    </source>
</evidence>
<evidence type="ECO:0000256" key="13">
    <source>
        <dbReference type="PROSITE-ProRule" id="PRU01023"/>
    </source>
</evidence>
<dbReference type="Pfam" id="PF01189">
    <property type="entry name" value="Methyltr_RsmB-F"/>
    <property type="match status" value="1"/>
</dbReference>
<keyword evidence="8 13" id="KW-0949">S-adenosyl-L-methionine</keyword>
<protein>
    <recommendedName>
        <fullName evidence="3">16S rRNA (cytosine(967)-C(5))-methyltransferase</fullName>
        <ecNumber evidence="3">2.1.1.176</ecNumber>
    </recommendedName>
    <alternativeName>
        <fullName evidence="10">16S rRNA m5C967 methyltransferase</fullName>
    </alternativeName>
    <alternativeName>
        <fullName evidence="11">rRNA (cytosine-C(5)-)-methyltransferase RsmB</fullName>
    </alternativeName>
</protein>
<dbReference type="Pfam" id="PF01029">
    <property type="entry name" value="NusB"/>
    <property type="match status" value="1"/>
</dbReference>
<reference evidence="15" key="1">
    <citation type="journal article" date="2011" name="Environ. Microbiol.">
        <title>Genomic insights into the metabolic potential of the polycyclic aromatic hydrocarbon degrading sulfate-reducing Deltaproteobacterium N47.</title>
        <authorList>
            <person name="Bergmann F."/>
            <person name="Selesi D."/>
            <person name="Weinmaier T."/>
            <person name="Tischler P."/>
            <person name="Rattei T."/>
            <person name="Meckenstock R.U."/>
        </authorList>
    </citation>
    <scope>NUCLEOTIDE SEQUENCE</scope>
</reference>
<dbReference type="Gene3D" id="1.10.940.10">
    <property type="entry name" value="NusB-like"/>
    <property type="match status" value="1"/>
</dbReference>
<dbReference type="InterPro" id="IPR006027">
    <property type="entry name" value="NusB_RsmB_TIM44"/>
</dbReference>
<feature type="active site" description="Nucleophile" evidence="13">
    <location>
        <position position="386"/>
    </location>
</feature>
<evidence type="ECO:0000259" key="14">
    <source>
        <dbReference type="PROSITE" id="PS51686"/>
    </source>
</evidence>
<evidence type="ECO:0000256" key="2">
    <source>
        <dbReference type="ARBA" id="ARBA00004496"/>
    </source>
</evidence>
<feature type="binding site" evidence="13">
    <location>
        <position position="333"/>
    </location>
    <ligand>
        <name>S-adenosyl-L-methionine</name>
        <dbReference type="ChEBI" id="CHEBI:59789"/>
    </ligand>
</feature>
<dbReference type="InterPro" id="IPR004573">
    <property type="entry name" value="rRNA_ssu_MeTfrase_B"/>
</dbReference>
<comment type="function">
    <text evidence="1">Specifically methylates the cytosine at position 967 (m5C967) of 16S rRNA.</text>
</comment>
<dbReference type="InterPro" id="IPR035926">
    <property type="entry name" value="NusB-like_sf"/>
</dbReference>
<dbReference type="GO" id="GO:0003723">
    <property type="term" value="F:RNA binding"/>
    <property type="evidence" value="ECO:0007669"/>
    <property type="project" value="UniProtKB-UniRule"/>
</dbReference>
<sequence length="450" mass="51369">MHDTRSLAIQFLNSLDKKKHTLDSLLEEFQNKYILPKREKALFNALVYGVLRWRSRLDWIIRQFSKQPPEKTNTEILNILRIGLFQIIHLNRIPVSAAVNTSVEIAKHTVGTKCSGYVNAVLRRTVREYKSLCFPDMDKKTEYGISVNKSFPEWMIKRWVSLLGKNSAIDLCDAINNIPPITVRVNTLKTNRDELISCIESETQDIRPTDCSPGGVSFSRPKELISEMEAFKKGGFQVQDEAAQLAAFLMDPQPGEKVMDACAGLGGKTGHIGQLMENKGYITAIDKDKEKLFRLSLDMERLGITNVTTSAGDFGDPVFLKSYSGKFDRILIDAPCSNMGVIRRNPDIKWKLTEDKLLFYQKRQFLFLDNIAMLLKPAGIIVYAVCSTETEENEEVINKFLLKHPDFTIDDMHCFPKIFEPFVNSDGFIRTYPHLHNMDGFFLARLKRII</sequence>
<evidence type="ECO:0000256" key="9">
    <source>
        <dbReference type="ARBA" id="ARBA00022884"/>
    </source>
</evidence>
<comment type="catalytic activity">
    <reaction evidence="12">
        <text>cytidine(967) in 16S rRNA + S-adenosyl-L-methionine = 5-methylcytidine(967) in 16S rRNA + S-adenosyl-L-homocysteine + H(+)</text>
        <dbReference type="Rhea" id="RHEA:42748"/>
        <dbReference type="Rhea" id="RHEA-COMP:10219"/>
        <dbReference type="Rhea" id="RHEA-COMP:10220"/>
        <dbReference type="ChEBI" id="CHEBI:15378"/>
        <dbReference type="ChEBI" id="CHEBI:57856"/>
        <dbReference type="ChEBI" id="CHEBI:59789"/>
        <dbReference type="ChEBI" id="CHEBI:74483"/>
        <dbReference type="ChEBI" id="CHEBI:82748"/>
        <dbReference type="EC" id="2.1.1.176"/>
    </reaction>
</comment>
<evidence type="ECO:0000256" key="10">
    <source>
        <dbReference type="ARBA" id="ARBA00030399"/>
    </source>
</evidence>
<dbReference type="Gene3D" id="3.30.70.1170">
    <property type="entry name" value="Sun protein, domain 3"/>
    <property type="match status" value="1"/>
</dbReference>
<keyword evidence="6 13" id="KW-0489">Methyltransferase</keyword>
<dbReference type="SUPFAM" id="SSF48013">
    <property type="entry name" value="NusB-like"/>
    <property type="match status" value="1"/>
</dbReference>
<keyword evidence="7 13" id="KW-0808">Transferase</keyword>
<comment type="similarity">
    <text evidence="13">Belongs to the class I-like SAM-binding methyltransferase superfamily. RsmB/NOP family.</text>
</comment>